<dbReference type="PROSITE" id="PS51371">
    <property type="entry name" value="CBS"/>
    <property type="match status" value="2"/>
</dbReference>
<dbReference type="SUPFAM" id="SSF56176">
    <property type="entry name" value="FAD-binding/transporter-associated domain-like"/>
    <property type="match status" value="1"/>
</dbReference>
<evidence type="ECO:0000256" key="1">
    <source>
        <dbReference type="ARBA" id="ARBA00004651"/>
    </source>
</evidence>
<gene>
    <name evidence="12" type="ORF">IPV69_22025</name>
</gene>
<keyword evidence="6 10" id="KW-1133">Transmembrane helix</keyword>
<protein>
    <submittedName>
        <fullName evidence="12">HlyC/CorC family transporter</fullName>
    </submittedName>
</protein>
<dbReference type="GO" id="GO:0005886">
    <property type="term" value="C:plasma membrane"/>
    <property type="evidence" value="ECO:0007669"/>
    <property type="project" value="UniProtKB-SubCell"/>
</dbReference>
<feature type="transmembrane region" description="Helical" evidence="10">
    <location>
        <begin position="58"/>
        <end position="78"/>
    </location>
</feature>
<evidence type="ECO:0000256" key="9">
    <source>
        <dbReference type="PROSITE-ProRule" id="PRU00703"/>
    </source>
</evidence>
<feature type="domain" description="CBS" evidence="11">
    <location>
        <begin position="210"/>
        <end position="269"/>
    </location>
</feature>
<dbReference type="InterPro" id="IPR005170">
    <property type="entry name" value="Transptr-assoc_dom"/>
</dbReference>
<proteinExistence type="inferred from homology"/>
<keyword evidence="7 9" id="KW-0129">CBS domain</keyword>
<dbReference type="Pfam" id="PF01595">
    <property type="entry name" value="CNNM"/>
    <property type="match status" value="1"/>
</dbReference>
<dbReference type="InterPro" id="IPR044751">
    <property type="entry name" value="Ion_transp-like_CBS"/>
</dbReference>
<evidence type="ECO:0000256" key="4">
    <source>
        <dbReference type="ARBA" id="ARBA00022692"/>
    </source>
</evidence>
<dbReference type="PANTHER" id="PTHR22777:SF32">
    <property type="entry name" value="UPF0053 INNER MEMBRANE PROTEIN YFJD"/>
    <property type="match status" value="1"/>
</dbReference>
<sequence>MAVPLIAGALAGSALGTLVFSTLTYSLRDLSRVRLDEHLERKGIGSWLDKTMEHQPDLVFVTAVWRLLFNVAILLLSLDLVESFGYNAAVSYTVAVVLGTLVTLVCSIMLPQAVTRHMGDAVVAQFVRPLHGLFWLMWPIAKLMHVIDRMIGRAAGIPTEPAAGKAEHDIEQEILSVVEEGQKEGIVDDDVRRMIESVMAFQETTAGQIMTPRPEVVAIESTSTLAEIKEVLEETGHSRIPVYEGTLDHIIGVLYARDLLKQLGKPTETFSMKLAMRPAYFVPETKLVRELLSDFRRQKVHLAIVRDEYDGTAGLVSIEDVLEELVGDISDEHEPAEPAMYRQIDEQTIEADARIYLDEINRQTGLELPEDAGYDTLGGFVVTTVGRIPEAGTTFIYGGAKFTVLNAEPQRVNRVKIELGQTAGEAPAGEREPVAERAAV</sequence>
<keyword evidence="3" id="KW-1003">Cell membrane</keyword>
<dbReference type="EMBL" id="CP063458">
    <property type="protein sequence ID" value="QOV88877.1"/>
    <property type="molecule type" value="Genomic_DNA"/>
</dbReference>
<dbReference type="RefSeq" id="WP_206291885.1">
    <property type="nucleotide sequence ID" value="NZ_CP063458.1"/>
</dbReference>
<evidence type="ECO:0000256" key="3">
    <source>
        <dbReference type="ARBA" id="ARBA00022475"/>
    </source>
</evidence>
<dbReference type="InterPro" id="IPR002550">
    <property type="entry name" value="CNNM"/>
</dbReference>
<keyword evidence="8 10" id="KW-0472">Membrane</keyword>
<comment type="subcellular location">
    <subcellularLocation>
        <location evidence="1">Cell membrane</location>
        <topology evidence="1">Multi-pass membrane protein</topology>
    </subcellularLocation>
</comment>
<comment type="similarity">
    <text evidence="2">Belongs to the UPF0053 family.</text>
</comment>
<dbReference type="KEGG" id="hbs:IPV69_22025"/>
<feature type="transmembrane region" description="Helical" evidence="10">
    <location>
        <begin position="90"/>
        <end position="110"/>
    </location>
</feature>
<organism evidence="12 13">
    <name type="scientific">Humisphaera borealis</name>
    <dbReference type="NCBI Taxonomy" id="2807512"/>
    <lineage>
        <taxon>Bacteria</taxon>
        <taxon>Pseudomonadati</taxon>
        <taxon>Planctomycetota</taxon>
        <taxon>Phycisphaerae</taxon>
        <taxon>Tepidisphaerales</taxon>
        <taxon>Tepidisphaeraceae</taxon>
        <taxon>Humisphaera</taxon>
    </lineage>
</organism>
<dbReference type="GO" id="GO:0050660">
    <property type="term" value="F:flavin adenine dinucleotide binding"/>
    <property type="evidence" value="ECO:0007669"/>
    <property type="project" value="InterPro"/>
</dbReference>
<keyword evidence="13" id="KW-1185">Reference proteome</keyword>
<evidence type="ECO:0000256" key="7">
    <source>
        <dbReference type="ARBA" id="ARBA00023122"/>
    </source>
</evidence>
<accession>A0A7M2WTM4</accession>
<dbReference type="InterPro" id="IPR000644">
    <property type="entry name" value="CBS_dom"/>
</dbReference>
<dbReference type="Gene3D" id="3.30.465.10">
    <property type="match status" value="1"/>
</dbReference>
<evidence type="ECO:0000259" key="11">
    <source>
        <dbReference type="PROSITE" id="PS51371"/>
    </source>
</evidence>
<keyword evidence="5" id="KW-0677">Repeat</keyword>
<feature type="domain" description="CBS" evidence="11">
    <location>
        <begin position="275"/>
        <end position="332"/>
    </location>
</feature>
<dbReference type="InterPro" id="IPR046342">
    <property type="entry name" value="CBS_dom_sf"/>
</dbReference>
<dbReference type="SUPFAM" id="SSF54631">
    <property type="entry name" value="CBS-domain pair"/>
    <property type="match status" value="1"/>
</dbReference>
<evidence type="ECO:0000256" key="8">
    <source>
        <dbReference type="ARBA" id="ARBA00023136"/>
    </source>
</evidence>
<evidence type="ECO:0000256" key="6">
    <source>
        <dbReference type="ARBA" id="ARBA00022989"/>
    </source>
</evidence>
<dbReference type="InterPro" id="IPR016169">
    <property type="entry name" value="FAD-bd_PCMH_sub2"/>
</dbReference>
<keyword evidence="4 10" id="KW-0812">Transmembrane</keyword>
<reference evidence="12 13" key="1">
    <citation type="submission" date="2020-10" db="EMBL/GenBank/DDBJ databases">
        <title>Wide distribution of Phycisphaera-like planctomycetes from WD2101 soil group in peatlands and genome analysis of the first cultivated representative.</title>
        <authorList>
            <person name="Dedysh S.N."/>
            <person name="Beletsky A.V."/>
            <person name="Ivanova A."/>
            <person name="Kulichevskaya I.S."/>
            <person name="Suzina N.E."/>
            <person name="Philippov D.A."/>
            <person name="Rakitin A.L."/>
            <person name="Mardanov A.V."/>
            <person name="Ravin N.V."/>
        </authorList>
    </citation>
    <scope>NUCLEOTIDE SEQUENCE [LARGE SCALE GENOMIC DNA]</scope>
    <source>
        <strain evidence="12 13">M1803</strain>
    </source>
</reference>
<dbReference type="CDD" id="cd04590">
    <property type="entry name" value="CBS_pair_CorC_HlyC_assoc"/>
    <property type="match status" value="1"/>
</dbReference>
<dbReference type="PANTHER" id="PTHR22777">
    <property type="entry name" value="HEMOLYSIN-RELATED"/>
    <property type="match status" value="1"/>
</dbReference>
<name>A0A7M2WTM4_9BACT</name>
<dbReference type="SMART" id="SM00116">
    <property type="entry name" value="CBS"/>
    <property type="match status" value="2"/>
</dbReference>
<evidence type="ECO:0000256" key="2">
    <source>
        <dbReference type="ARBA" id="ARBA00006337"/>
    </source>
</evidence>
<evidence type="ECO:0000313" key="12">
    <source>
        <dbReference type="EMBL" id="QOV88877.1"/>
    </source>
</evidence>
<evidence type="ECO:0000256" key="5">
    <source>
        <dbReference type="ARBA" id="ARBA00022737"/>
    </source>
</evidence>
<dbReference type="Proteomes" id="UP000593765">
    <property type="component" value="Chromosome"/>
</dbReference>
<dbReference type="Pfam" id="PF03471">
    <property type="entry name" value="CorC_HlyC"/>
    <property type="match status" value="1"/>
</dbReference>
<evidence type="ECO:0000256" key="10">
    <source>
        <dbReference type="SAM" id="Phobius"/>
    </source>
</evidence>
<dbReference type="Gene3D" id="3.10.580.10">
    <property type="entry name" value="CBS-domain"/>
    <property type="match status" value="1"/>
</dbReference>
<dbReference type="FunFam" id="3.10.580.10:FF:000002">
    <property type="entry name" value="Magnesium/cobalt efflux protein CorC"/>
    <property type="match status" value="1"/>
</dbReference>
<feature type="transmembrane region" description="Helical" evidence="10">
    <location>
        <begin position="122"/>
        <end position="141"/>
    </location>
</feature>
<dbReference type="SMART" id="SM01091">
    <property type="entry name" value="CorC_HlyC"/>
    <property type="match status" value="1"/>
</dbReference>
<dbReference type="AlphaFoldDB" id="A0A7M2WTM4"/>
<dbReference type="InterPro" id="IPR036318">
    <property type="entry name" value="FAD-bd_PCMH-like_sf"/>
</dbReference>
<evidence type="ECO:0000313" key="13">
    <source>
        <dbReference type="Proteomes" id="UP000593765"/>
    </source>
</evidence>
<dbReference type="Pfam" id="PF00571">
    <property type="entry name" value="CBS"/>
    <property type="match status" value="2"/>
</dbReference>